<evidence type="ECO:0000256" key="4">
    <source>
        <dbReference type="ARBA" id="ARBA00023004"/>
    </source>
</evidence>
<dbReference type="AlphaFoldDB" id="A0A1M6TMP8"/>
<organism evidence="7 8">
    <name type="scientific">Desulforamulus aeronauticus DSM 10349</name>
    <dbReference type="NCBI Taxonomy" id="1121421"/>
    <lineage>
        <taxon>Bacteria</taxon>
        <taxon>Bacillati</taxon>
        <taxon>Bacillota</taxon>
        <taxon>Clostridia</taxon>
        <taxon>Eubacteriales</taxon>
        <taxon>Peptococcaceae</taxon>
        <taxon>Desulforamulus</taxon>
    </lineage>
</organism>
<dbReference type="PANTHER" id="PTHR43153:SF1">
    <property type="entry name" value="ELECTRON TRANSFER FLAVOPROTEIN SUBUNIT ALPHA, MITOCHONDRIAL"/>
    <property type="match status" value="1"/>
</dbReference>
<evidence type="ECO:0000313" key="7">
    <source>
        <dbReference type="EMBL" id="SHK58190.1"/>
    </source>
</evidence>
<dbReference type="PANTHER" id="PTHR43153">
    <property type="entry name" value="ELECTRON TRANSFER FLAVOPROTEIN ALPHA"/>
    <property type="match status" value="1"/>
</dbReference>
<dbReference type="InterPro" id="IPR017896">
    <property type="entry name" value="4Fe4S_Fe-S-bd"/>
</dbReference>
<evidence type="ECO:0000313" key="8">
    <source>
        <dbReference type="Proteomes" id="UP000183997"/>
    </source>
</evidence>
<dbReference type="SUPFAM" id="SSF52467">
    <property type="entry name" value="DHS-like NAD/FAD-binding domain"/>
    <property type="match status" value="1"/>
</dbReference>
<protein>
    <submittedName>
        <fullName evidence="7">Electron transfer flavoprotein alpha subunit apoprotein</fullName>
    </submittedName>
</protein>
<comment type="similarity">
    <text evidence="1">Belongs to the ETF alpha-subunit/FixB family.</text>
</comment>
<dbReference type="Pfam" id="PF01012">
    <property type="entry name" value="ETF"/>
    <property type="match status" value="1"/>
</dbReference>
<dbReference type="Gene3D" id="3.30.70.20">
    <property type="match status" value="1"/>
</dbReference>
<dbReference type="EMBL" id="FRAR01000017">
    <property type="protein sequence ID" value="SHK58190.1"/>
    <property type="molecule type" value="Genomic_DNA"/>
</dbReference>
<dbReference type="OrthoDB" id="9770286at2"/>
<evidence type="ECO:0000256" key="3">
    <source>
        <dbReference type="ARBA" id="ARBA00022723"/>
    </source>
</evidence>
<accession>A0A1M6TMP8</accession>
<dbReference type="RefSeq" id="WP_072914582.1">
    <property type="nucleotide sequence ID" value="NZ_FRAR01000017.1"/>
</dbReference>
<sequence>MAVKVSPACMGCQACISACPQEALYMDDNGVCQVIADKCTECGQCVDVCPVSALELPKLPTATVVGEATKEDTTKMQPVDEPLETAIRLTGELANYQGVWVFIEQREGVVAPVSLELLGAGHQLAKKLDVELCGVLLGDRVSDSVNMLYEYGADKVYLVDHPVLHFYRTETYMKVFVELVKRYAPEIILMGATTTGRDLAGAVATDLATGLTADCTGLDIDGKQRIMLATRPAFGGNIMATILCKNHRPQMATVRPKVMKMMTPNPGRQGVLVTPEVTLQEDNLLTQVLEIVKEHGEQVNLQEAAIIVAGGRGLGDRAGFQKLCFGLAEAVGGQVGGSRAAVEAGWIEQKYQVGQTGVTVAPKIYFALGISGAIQHLVGIRGSDIIIAVNSDPDAPIFKECTYGVVGDIFTIVPKLIEQLKEKGGIRCA</sequence>
<keyword evidence="3" id="KW-0479">Metal-binding</keyword>
<dbReference type="InterPro" id="IPR029035">
    <property type="entry name" value="DHS-like_NAD/FAD-binding_dom"/>
</dbReference>
<dbReference type="InterPro" id="IPR017900">
    <property type="entry name" value="4Fe4S_Fe_S_CS"/>
</dbReference>
<feature type="domain" description="4Fe-4S ferredoxin-type" evidence="6">
    <location>
        <begin position="1"/>
        <end position="29"/>
    </location>
</feature>
<dbReference type="CDD" id="cd01715">
    <property type="entry name" value="ETF_alpha"/>
    <property type="match status" value="1"/>
</dbReference>
<gene>
    <name evidence="7" type="ORF">SAMN02745123_02381</name>
</gene>
<evidence type="ECO:0000256" key="1">
    <source>
        <dbReference type="ARBA" id="ARBA00005817"/>
    </source>
</evidence>
<dbReference type="GO" id="GO:0051536">
    <property type="term" value="F:iron-sulfur cluster binding"/>
    <property type="evidence" value="ECO:0007669"/>
    <property type="project" value="UniProtKB-KW"/>
</dbReference>
<dbReference type="InterPro" id="IPR014730">
    <property type="entry name" value="ETF_a/b_N"/>
</dbReference>
<name>A0A1M6TMP8_9FIRM</name>
<evidence type="ECO:0000256" key="5">
    <source>
        <dbReference type="ARBA" id="ARBA00023014"/>
    </source>
</evidence>
<evidence type="ECO:0000256" key="2">
    <source>
        <dbReference type="ARBA" id="ARBA00022630"/>
    </source>
</evidence>
<dbReference type="GO" id="GO:0033539">
    <property type="term" value="P:fatty acid beta-oxidation using acyl-CoA dehydrogenase"/>
    <property type="evidence" value="ECO:0007669"/>
    <property type="project" value="TreeGrafter"/>
</dbReference>
<keyword evidence="5" id="KW-0411">Iron-sulfur</keyword>
<proteinExistence type="inferred from homology"/>
<reference evidence="8" key="1">
    <citation type="submission" date="2016-11" db="EMBL/GenBank/DDBJ databases">
        <authorList>
            <person name="Varghese N."/>
            <person name="Submissions S."/>
        </authorList>
    </citation>
    <scope>NUCLEOTIDE SEQUENCE [LARGE SCALE GENOMIC DNA]</scope>
    <source>
        <strain evidence="8">DSM 10349</strain>
    </source>
</reference>
<dbReference type="InterPro" id="IPR014729">
    <property type="entry name" value="Rossmann-like_a/b/a_fold"/>
</dbReference>
<dbReference type="InterPro" id="IPR001308">
    <property type="entry name" value="ETF_a/FixB"/>
</dbReference>
<dbReference type="STRING" id="1121421.SAMN02745123_02381"/>
<dbReference type="SMART" id="SM00893">
    <property type="entry name" value="ETF"/>
    <property type="match status" value="1"/>
</dbReference>
<dbReference type="Gene3D" id="3.40.50.620">
    <property type="entry name" value="HUPs"/>
    <property type="match status" value="1"/>
</dbReference>
<dbReference type="InterPro" id="IPR033947">
    <property type="entry name" value="ETF_alpha_N"/>
</dbReference>
<dbReference type="GO" id="GO:0050660">
    <property type="term" value="F:flavin adenine dinucleotide binding"/>
    <property type="evidence" value="ECO:0007669"/>
    <property type="project" value="InterPro"/>
</dbReference>
<dbReference type="PROSITE" id="PS00198">
    <property type="entry name" value="4FE4S_FER_1"/>
    <property type="match status" value="1"/>
</dbReference>
<keyword evidence="2" id="KW-0285">Flavoprotein</keyword>
<dbReference type="PROSITE" id="PS51379">
    <property type="entry name" value="4FE4S_FER_2"/>
    <property type="match status" value="2"/>
</dbReference>
<keyword evidence="8" id="KW-1185">Reference proteome</keyword>
<dbReference type="GO" id="GO:0009055">
    <property type="term" value="F:electron transfer activity"/>
    <property type="evidence" value="ECO:0007669"/>
    <property type="project" value="InterPro"/>
</dbReference>
<dbReference type="InterPro" id="IPR014731">
    <property type="entry name" value="ETF_asu_C"/>
</dbReference>
<dbReference type="GO" id="GO:0046872">
    <property type="term" value="F:metal ion binding"/>
    <property type="evidence" value="ECO:0007669"/>
    <property type="project" value="UniProtKB-KW"/>
</dbReference>
<evidence type="ECO:0000259" key="6">
    <source>
        <dbReference type="PROSITE" id="PS51379"/>
    </source>
</evidence>
<dbReference type="Pfam" id="PF00766">
    <property type="entry name" value="ETF_alpha"/>
    <property type="match status" value="1"/>
</dbReference>
<dbReference type="Pfam" id="PF12838">
    <property type="entry name" value="Fer4_7"/>
    <property type="match status" value="1"/>
</dbReference>
<keyword evidence="4" id="KW-0408">Iron</keyword>
<dbReference type="SUPFAM" id="SSF52402">
    <property type="entry name" value="Adenine nucleotide alpha hydrolases-like"/>
    <property type="match status" value="1"/>
</dbReference>
<dbReference type="Proteomes" id="UP000183997">
    <property type="component" value="Unassembled WGS sequence"/>
</dbReference>
<dbReference type="Gene3D" id="3.40.50.1220">
    <property type="entry name" value="TPP-binding domain"/>
    <property type="match status" value="1"/>
</dbReference>
<feature type="domain" description="4Fe-4S ferredoxin-type" evidence="6">
    <location>
        <begin position="30"/>
        <end position="59"/>
    </location>
</feature>
<dbReference type="SUPFAM" id="SSF54862">
    <property type="entry name" value="4Fe-4S ferredoxins"/>
    <property type="match status" value="1"/>
</dbReference>